<dbReference type="EMBL" id="GDHC01016987">
    <property type="protein sequence ID" value="JAQ01642.1"/>
    <property type="molecule type" value="Transcribed_RNA"/>
</dbReference>
<proteinExistence type="predicted"/>
<evidence type="ECO:0000256" key="1">
    <source>
        <dbReference type="SAM" id="Phobius"/>
    </source>
</evidence>
<organism evidence="2">
    <name type="scientific">Lygus hesperus</name>
    <name type="common">Western plant bug</name>
    <dbReference type="NCBI Taxonomy" id="30085"/>
    <lineage>
        <taxon>Eukaryota</taxon>
        <taxon>Metazoa</taxon>
        <taxon>Ecdysozoa</taxon>
        <taxon>Arthropoda</taxon>
        <taxon>Hexapoda</taxon>
        <taxon>Insecta</taxon>
        <taxon>Pterygota</taxon>
        <taxon>Neoptera</taxon>
        <taxon>Paraneoptera</taxon>
        <taxon>Hemiptera</taxon>
        <taxon>Heteroptera</taxon>
        <taxon>Panheteroptera</taxon>
        <taxon>Cimicomorpha</taxon>
        <taxon>Miridae</taxon>
        <taxon>Mirini</taxon>
        <taxon>Lygus</taxon>
    </lineage>
</organism>
<keyword evidence="1" id="KW-0812">Transmembrane</keyword>
<keyword evidence="1" id="KW-0472">Membrane</keyword>
<evidence type="ECO:0000313" key="2">
    <source>
        <dbReference type="EMBL" id="JAG29551.1"/>
    </source>
</evidence>
<feature type="transmembrane region" description="Helical" evidence="1">
    <location>
        <begin position="51"/>
        <end position="69"/>
    </location>
</feature>
<protein>
    <submittedName>
        <fullName evidence="2">Uncharacterized protein</fullName>
    </submittedName>
</protein>
<reference evidence="2" key="2">
    <citation type="submission" date="2014-07" db="EMBL/GenBank/DDBJ databases">
        <authorList>
            <person name="Hull J."/>
        </authorList>
    </citation>
    <scope>NUCLEOTIDE SEQUENCE</scope>
</reference>
<name>A0A0A9YD61_LYGHE</name>
<accession>A0A0A9YD61</accession>
<keyword evidence="1" id="KW-1133">Transmembrane helix</keyword>
<feature type="transmembrane region" description="Helical" evidence="1">
    <location>
        <begin position="141"/>
        <end position="158"/>
    </location>
</feature>
<reference evidence="2" key="1">
    <citation type="journal article" date="2014" name="PLoS ONE">
        <title>Transcriptome-Based Identification of ABC Transporters in the Western Tarnished Plant Bug Lygus hesperus.</title>
        <authorList>
            <person name="Hull J.J."/>
            <person name="Chaney K."/>
            <person name="Geib S.M."/>
            <person name="Fabrick J.A."/>
            <person name="Brent C.S."/>
            <person name="Walsh D."/>
            <person name="Lavine L.C."/>
        </authorList>
    </citation>
    <scope>NUCLEOTIDE SEQUENCE</scope>
</reference>
<feature type="transmembrane region" description="Helical" evidence="1">
    <location>
        <begin position="81"/>
        <end position="106"/>
    </location>
</feature>
<dbReference type="AlphaFoldDB" id="A0A0A9YD61"/>
<sequence>MRLSDCAIHFMQKTYTVKPPKLINRQVIGASFHHNLQHPYLCWHKGLNKDAWHVTILMLLLLCIVKSIRKTVCSYDVSFRNILCVTVQIAIFIVMTLAVCGSIMAVHLSDCLIIEVSHSTITTEITLIQTTVYVALLKCCLHKPIIMLVALVIAFVYIY</sequence>
<evidence type="ECO:0000313" key="3">
    <source>
        <dbReference type="EMBL" id="JAQ01642.1"/>
    </source>
</evidence>
<gene>
    <name evidence="2" type="ORF">CM83_3249</name>
    <name evidence="3" type="ORF">g.94890</name>
</gene>
<dbReference type="EMBL" id="GBHO01014053">
    <property type="protein sequence ID" value="JAG29551.1"/>
    <property type="molecule type" value="Transcribed_RNA"/>
</dbReference>
<reference evidence="3" key="3">
    <citation type="journal article" date="2016" name="Gigascience">
        <title>De novo construction of an expanded transcriptome assembly for the western tarnished plant bug, Lygus hesperus.</title>
        <authorList>
            <person name="Tassone E.E."/>
            <person name="Geib S.M."/>
            <person name="Hall B."/>
            <person name="Fabrick J.A."/>
            <person name="Brent C.S."/>
            <person name="Hull J.J."/>
        </authorList>
    </citation>
    <scope>NUCLEOTIDE SEQUENCE</scope>
</reference>